<dbReference type="AlphaFoldDB" id="A0A9W9D650"/>
<comment type="caution">
    <text evidence="2">The sequence shown here is derived from an EMBL/GenBank/DDBJ whole genome shotgun (WGS) entry which is preliminary data.</text>
</comment>
<keyword evidence="3" id="KW-1185">Reference proteome</keyword>
<dbReference type="SUPFAM" id="SSF109604">
    <property type="entry name" value="HD-domain/PDEase-like"/>
    <property type="match status" value="1"/>
</dbReference>
<accession>A0A9W9D650</accession>
<evidence type="ECO:0000313" key="2">
    <source>
        <dbReference type="EMBL" id="KAJ4401690.1"/>
    </source>
</evidence>
<dbReference type="PANTHER" id="PTHR33594">
    <property type="entry name" value="SUPERFAMILY HYDROLASE, PUTATIVE (AFU_ORTHOLOGUE AFUA_1G03035)-RELATED"/>
    <property type="match status" value="1"/>
</dbReference>
<protein>
    <submittedName>
        <fullName evidence="2">Uncharacterized protein</fullName>
    </submittedName>
</protein>
<sequence length="278" mass="31212">MPGLESMRRRLSSIAKPHPELTTPPSHTQSDKRLLDPDFFNIDAEDLTWFHKVNLAVRRDVSKLSIAHDYMHIQRVTVAAYQLYCTDASQIWAQGVDHRTVVVAALVSSMAAVLYVKDHAENLKDFGPGTPESLDAIQAIQHDLLFDFLRRLDCPPDVAGPAALMASSIGFELECKDQEKVRDNCEAYPAMRFVQDALRLDELGCIGIARLGALSETTVLEAVNRMDTRLRYYPGSMKTKMGKKEAERRWAQMLEYKEGLLLQSDCSVGLEAGRRKSS</sequence>
<name>A0A9W9D650_9PLEO</name>
<evidence type="ECO:0000313" key="3">
    <source>
        <dbReference type="Proteomes" id="UP001140510"/>
    </source>
</evidence>
<feature type="region of interest" description="Disordered" evidence="1">
    <location>
        <begin position="13"/>
        <end position="32"/>
    </location>
</feature>
<dbReference type="Gene3D" id="1.10.3210.50">
    <property type="match status" value="1"/>
</dbReference>
<evidence type="ECO:0000256" key="1">
    <source>
        <dbReference type="SAM" id="MobiDB-lite"/>
    </source>
</evidence>
<dbReference type="PANTHER" id="PTHR33594:SF1">
    <property type="entry name" value="HD_PDEASE DOMAIN-CONTAINING PROTEIN"/>
    <property type="match status" value="1"/>
</dbReference>
<proteinExistence type="predicted"/>
<gene>
    <name evidence="2" type="ORF">N0V91_007731</name>
</gene>
<organism evidence="2 3">
    <name type="scientific">Didymella pomorum</name>
    <dbReference type="NCBI Taxonomy" id="749634"/>
    <lineage>
        <taxon>Eukaryota</taxon>
        <taxon>Fungi</taxon>
        <taxon>Dikarya</taxon>
        <taxon>Ascomycota</taxon>
        <taxon>Pezizomycotina</taxon>
        <taxon>Dothideomycetes</taxon>
        <taxon>Pleosporomycetidae</taxon>
        <taxon>Pleosporales</taxon>
        <taxon>Pleosporineae</taxon>
        <taxon>Didymellaceae</taxon>
        <taxon>Didymella</taxon>
    </lineage>
</organism>
<dbReference type="OrthoDB" id="16547at2759"/>
<reference evidence="2" key="1">
    <citation type="submission" date="2022-10" db="EMBL/GenBank/DDBJ databases">
        <title>Tapping the CABI collections for fungal endophytes: first genome assemblies for Collariella, Neodidymelliopsis, Ascochyta clinopodiicola, Didymella pomorum, Didymosphaeria variabile, Neocosmospora piperis and Neocucurbitaria cava.</title>
        <authorList>
            <person name="Hill R."/>
        </authorList>
    </citation>
    <scope>NUCLEOTIDE SEQUENCE</scope>
    <source>
        <strain evidence="2">IMI 355091</strain>
    </source>
</reference>
<dbReference type="EMBL" id="JAPEVA010000070">
    <property type="protein sequence ID" value="KAJ4401690.1"/>
    <property type="molecule type" value="Genomic_DNA"/>
</dbReference>
<dbReference type="Proteomes" id="UP001140510">
    <property type="component" value="Unassembled WGS sequence"/>
</dbReference>